<keyword evidence="1" id="KW-0175">Coiled coil</keyword>
<name>A0A1I6YKF2_9FLAO</name>
<evidence type="ECO:0008006" key="4">
    <source>
        <dbReference type="Google" id="ProtNLM"/>
    </source>
</evidence>
<keyword evidence="3" id="KW-1185">Reference proteome</keyword>
<feature type="coiled-coil region" evidence="1">
    <location>
        <begin position="8"/>
        <end position="39"/>
    </location>
</feature>
<evidence type="ECO:0000256" key="1">
    <source>
        <dbReference type="SAM" id="Coils"/>
    </source>
</evidence>
<organism evidence="2 3">
    <name type="scientific">Lishizhenia tianjinensis</name>
    <dbReference type="NCBI Taxonomy" id="477690"/>
    <lineage>
        <taxon>Bacteria</taxon>
        <taxon>Pseudomonadati</taxon>
        <taxon>Bacteroidota</taxon>
        <taxon>Flavobacteriia</taxon>
        <taxon>Flavobacteriales</taxon>
        <taxon>Crocinitomicaceae</taxon>
        <taxon>Lishizhenia</taxon>
    </lineage>
</organism>
<dbReference type="Proteomes" id="UP000236454">
    <property type="component" value="Unassembled WGS sequence"/>
</dbReference>
<evidence type="ECO:0000313" key="3">
    <source>
        <dbReference type="Proteomes" id="UP000236454"/>
    </source>
</evidence>
<evidence type="ECO:0000313" key="2">
    <source>
        <dbReference type="EMBL" id="SFT50828.1"/>
    </source>
</evidence>
<proteinExistence type="predicted"/>
<gene>
    <name evidence="2" type="ORF">SAMN05216474_0962</name>
</gene>
<accession>A0A1I6YKF2</accession>
<protein>
    <recommendedName>
        <fullName evidence="4">3-oxoacyl-ACP synthase</fullName>
    </recommendedName>
</protein>
<dbReference type="STRING" id="477690.SAMN05216474_0962"/>
<dbReference type="AlphaFoldDB" id="A0A1I6YKF2"/>
<dbReference type="OrthoDB" id="667380at2"/>
<dbReference type="RefSeq" id="WP_090246971.1">
    <property type="nucleotide sequence ID" value="NZ_FPAS01000001.1"/>
</dbReference>
<dbReference type="EMBL" id="FPAS01000001">
    <property type="protein sequence ID" value="SFT50828.1"/>
    <property type="molecule type" value="Genomic_DNA"/>
</dbReference>
<reference evidence="2 3" key="1">
    <citation type="submission" date="2016-10" db="EMBL/GenBank/DDBJ databases">
        <authorList>
            <person name="de Groot N.N."/>
        </authorList>
    </citation>
    <scope>NUCLEOTIDE SEQUENCE [LARGE SCALE GENOMIC DNA]</scope>
    <source>
        <strain evidence="2 3">CGMCC 1.7005</strain>
    </source>
</reference>
<sequence length="151" mass="16435">MDTKELKASLQQKMLETVEQQLKSALERMDEALEAVQSETKSTAGDKHETGRAMAQLEQEKAGKIIQTIKQSKNRVQGLPLDNMETVGLGAVVETQKGAFYISLAMGKLEVAGKTYFAVSPTAPIVQAMLGLKAGDSFVFNGITQNIEKIF</sequence>